<dbReference type="EMBL" id="SZYD01000733">
    <property type="protein sequence ID" value="KAD1488647.1"/>
    <property type="molecule type" value="Genomic_DNA"/>
</dbReference>
<sequence length="131" mass="15012">MYDLLKVSKEDQVKRRPIKMHEVRIDVKYGFILVPLGSVDVWKFPSIYRGEWVYLSLAQPSLLSLAKVGNAMFTCAKVDRQSWLGKQCQGMWGWNFGKHEDDWDGEPQEIEATTPHLSSFCQVTSIASPSF</sequence>
<evidence type="ECO:0000313" key="2">
    <source>
        <dbReference type="Proteomes" id="UP000326396"/>
    </source>
</evidence>
<keyword evidence="2" id="KW-1185">Reference proteome</keyword>
<dbReference type="AlphaFoldDB" id="A0A5N6LGU4"/>
<comment type="caution">
    <text evidence="1">The sequence shown here is derived from an EMBL/GenBank/DDBJ whole genome shotgun (WGS) entry which is preliminary data.</text>
</comment>
<proteinExistence type="predicted"/>
<protein>
    <submittedName>
        <fullName evidence="1">Uncharacterized protein</fullName>
    </submittedName>
</protein>
<evidence type="ECO:0000313" key="1">
    <source>
        <dbReference type="EMBL" id="KAD1488647.1"/>
    </source>
</evidence>
<name>A0A5N6LGU4_9ASTR</name>
<reference evidence="1 2" key="1">
    <citation type="submission" date="2019-05" db="EMBL/GenBank/DDBJ databases">
        <title>Mikania micrantha, genome provides insights into the molecular mechanism of rapid growth.</title>
        <authorList>
            <person name="Liu B."/>
        </authorList>
    </citation>
    <scope>NUCLEOTIDE SEQUENCE [LARGE SCALE GENOMIC DNA]</scope>
    <source>
        <strain evidence="1">NLD-2019</strain>
        <tissue evidence="1">Leaf</tissue>
    </source>
</reference>
<dbReference type="Proteomes" id="UP000326396">
    <property type="component" value="Unassembled WGS sequence"/>
</dbReference>
<organism evidence="1 2">
    <name type="scientific">Mikania micrantha</name>
    <name type="common">bitter vine</name>
    <dbReference type="NCBI Taxonomy" id="192012"/>
    <lineage>
        <taxon>Eukaryota</taxon>
        <taxon>Viridiplantae</taxon>
        <taxon>Streptophyta</taxon>
        <taxon>Embryophyta</taxon>
        <taxon>Tracheophyta</taxon>
        <taxon>Spermatophyta</taxon>
        <taxon>Magnoliopsida</taxon>
        <taxon>eudicotyledons</taxon>
        <taxon>Gunneridae</taxon>
        <taxon>Pentapetalae</taxon>
        <taxon>asterids</taxon>
        <taxon>campanulids</taxon>
        <taxon>Asterales</taxon>
        <taxon>Asteraceae</taxon>
        <taxon>Asteroideae</taxon>
        <taxon>Heliantheae alliance</taxon>
        <taxon>Eupatorieae</taxon>
        <taxon>Mikania</taxon>
    </lineage>
</organism>
<accession>A0A5N6LGU4</accession>
<gene>
    <name evidence="1" type="ORF">E3N88_42745</name>
</gene>